<proteinExistence type="inferred from homology"/>
<organism evidence="7 8">
    <name type="scientific">Coemansia spiralis</name>
    <dbReference type="NCBI Taxonomy" id="417178"/>
    <lineage>
        <taxon>Eukaryota</taxon>
        <taxon>Fungi</taxon>
        <taxon>Fungi incertae sedis</taxon>
        <taxon>Zoopagomycota</taxon>
        <taxon>Kickxellomycotina</taxon>
        <taxon>Kickxellomycetes</taxon>
        <taxon>Kickxellales</taxon>
        <taxon>Kickxellaceae</taxon>
        <taxon>Coemansia</taxon>
    </lineage>
</organism>
<evidence type="ECO:0000256" key="3">
    <source>
        <dbReference type="ARBA" id="ARBA00022723"/>
    </source>
</evidence>
<keyword evidence="3" id="KW-0479">Metal-binding</keyword>
<dbReference type="Pfam" id="PF05195">
    <property type="entry name" value="AMP_N"/>
    <property type="match status" value="1"/>
</dbReference>
<dbReference type="OrthoDB" id="4215474at2759"/>
<keyword evidence="5" id="KW-0464">Manganese</keyword>
<evidence type="ECO:0000313" key="7">
    <source>
        <dbReference type="EMBL" id="KAJ2684817.1"/>
    </source>
</evidence>
<dbReference type="GO" id="GO:0005739">
    <property type="term" value="C:mitochondrion"/>
    <property type="evidence" value="ECO:0007669"/>
    <property type="project" value="TreeGrafter"/>
</dbReference>
<dbReference type="Gene3D" id="3.40.350.10">
    <property type="entry name" value="Creatinase/prolidase N-terminal domain"/>
    <property type="match status" value="1"/>
</dbReference>
<dbReference type="AlphaFoldDB" id="A0A9W8GGV5"/>
<accession>A0A9W8GGV5</accession>
<feature type="domain" description="Aminopeptidase P N-terminal" evidence="6">
    <location>
        <begin position="81"/>
        <end position="224"/>
    </location>
</feature>
<dbReference type="InterPro" id="IPR007865">
    <property type="entry name" value="Aminopep_P_N"/>
</dbReference>
<dbReference type="SMART" id="SM01011">
    <property type="entry name" value="AMP_N"/>
    <property type="match status" value="1"/>
</dbReference>
<evidence type="ECO:0000256" key="1">
    <source>
        <dbReference type="ARBA" id="ARBA00001936"/>
    </source>
</evidence>
<evidence type="ECO:0000256" key="2">
    <source>
        <dbReference type="ARBA" id="ARBA00008766"/>
    </source>
</evidence>
<comment type="similarity">
    <text evidence="2">Belongs to the peptidase M24B family.</text>
</comment>
<dbReference type="Pfam" id="PF00557">
    <property type="entry name" value="Peptidase_M24"/>
    <property type="match status" value="1"/>
</dbReference>
<dbReference type="CDD" id="cd01087">
    <property type="entry name" value="Prolidase"/>
    <property type="match status" value="1"/>
</dbReference>
<dbReference type="SUPFAM" id="SSF53092">
    <property type="entry name" value="Creatinase/prolidase N-terminal domain"/>
    <property type="match status" value="1"/>
</dbReference>
<dbReference type="InterPro" id="IPR000994">
    <property type="entry name" value="Pept_M24"/>
</dbReference>
<evidence type="ECO:0000256" key="4">
    <source>
        <dbReference type="ARBA" id="ARBA00022801"/>
    </source>
</evidence>
<keyword evidence="7" id="KW-0645">Protease</keyword>
<dbReference type="EMBL" id="JANBTX010000186">
    <property type="protein sequence ID" value="KAJ2684817.1"/>
    <property type="molecule type" value="Genomic_DNA"/>
</dbReference>
<dbReference type="InterPro" id="IPR029149">
    <property type="entry name" value="Creatin/AminoP/Spt16_N"/>
</dbReference>
<gene>
    <name evidence="7" type="primary">ICP55</name>
    <name evidence="7" type="ORF">IWW39_004683</name>
</gene>
<protein>
    <submittedName>
        <fullName evidence="7">Aminopeptidase</fullName>
        <ecNumber evidence="7">3.4.11.26</ecNumber>
    </submittedName>
</protein>
<dbReference type="Proteomes" id="UP001151516">
    <property type="component" value="Unassembled WGS sequence"/>
</dbReference>
<reference evidence="7" key="1">
    <citation type="submission" date="2022-07" db="EMBL/GenBank/DDBJ databases">
        <title>Phylogenomic reconstructions and comparative analyses of Kickxellomycotina fungi.</title>
        <authorList>
            <person name="Reynolds N.K."/>
            <person name="Stajich J.E."/>
            <person name="Barry K."/>
            <person name="Grigoriev I.V."/>
            <person name="Crous P."/>
            <person name="Smith M.E."/>
        </authorList>
    </citation>
    <scope>NUCLEOTIDE SEQUENCE</scope>
    <source>
        <strain evidence="7">CBS 109367</strain>
    </source>
</reference>
<dbReference type="EC" id="3.4.11.26" evidence="7"/>
<dbReference type="GO" id="GO:0030145">
    <property type="term" value="F:manganese ion binding"/>
    <property type="evidence" value="ECO:0007669"/>
    <property type="project" value="InterPro"/>
</dbReference>
<dbReference type="GO" id="GO:0070006">
    <property type="term" value="F:metalloaminopeptidase activity"/>
    <property type="evidence" value="ECO:0007669"/>
    <property type="project" value="InterPro"/>
</dbReference>
<evidence type="ECO:0000313" key="8">
    <source>
        <dbReference type="Proteomes" id="UP001151516"/>
    </source>
</evidence>
<name>A0A9W8GGV5_9FUNG</name>
<dbReference type="PANTHER" id="PTHR43226:SF4">
    <property type="entry name" value="XAA-PRO AMINOPEPTIDASE 3"/>
    <property type="match status" value="1"/>
</dbReference>
<evidence type="ECO:0000256" key="5">
    <source>
        <dbReference type="ARBA" id="ARBA00023211"/>
    </source>
</evidence>
<dbReference type="InterPro" id="IPR052433">
    <property type="entry name" value="X-Pro_dipept-like"/>
</dbReference>
<evidence type="ECO:0000259" key="6">
    <source>
        <dbReference type="SMART" id="SM01011"/>
    </source>
</evidence>
<dbReference type="SUPFAM" id="SSF55920">
    <property type="entry name" value="Creatinase/aminopeptidase"/>
    <property type="match status" value="1"/>
</dbReference>
<keyword evidence="7" id="KW-0031">Aminopeptidase</keyword>
<keyword evidence="8" id="KW-1185">Reference proteome</keyword>
<comment type="caution">
    <text evidence="7">The sequence shown here is derived from an EMBL/GenBank/DDBJ whole genome shotgun (WGS) entry which is preliminary data.</text>
</comment>
<sequence>MASLARAARSASLRPSICKLSLGLAPRSRGVHVAASVRRSFLSSLLQTAKSNNPITSQWYGQPTHETHPELVSPAEVTHGIAKSEYEARRQKLVRDMPAGSTVVLFSSRLYFVSPHVFHGFRQDTDFFYLTGWNEPDSVAVIEKSATAGRGYTMVMFVNPKDPKKEVWEGPRNGIEAAVSLFGADEARPVAEFRKYAAKLTGRLQDRKSRDGACIFADLDAEHGLLRSKECDAFRDQLKRDNLGSLIRRLSPLVQQLRLIKSSAEIQLMREAGRISALGFGQLMQRCRPGLSESTLQAVFEHATQMALVSQHEDGSVVDRSALSRPAYVPVFASGEHALCMHYVQNSSPAKSGDLVLVDAGAEYAAYASDITRTFPVNGRFTQPQRDLYSALLSVHEQMVRLCCVESGYSLNEVHRRSAKLLATELKQIGLDVSDRDIDEQLFPHHIGHYLGMDVHDTVDISRSQQLKRNMVVTIEPGVYVPYDNKFPKAFQGIGIRIEDDIVVGQTESDIENLTARAPRSVEEIEACVGSVSWGS</sequence>
<keyword evidence="4 7" id="KW-0378">Hydrolase</keyword>
<dbReference type="PANTHER" id="PTHR43226">
    <property type="entry name" value="XAA-PRO AMINOPEPTIDASE 3"/>
    <property type="match status" value="1"/>
</dbReference>
<dbReference type="InterPro" id="IPR036005">
    <property type="entry name" value="Creatinase/aminopeptidase-like"/>
</dbReference>
<dbReference type="Gene3D" id="3.90.230.10">
    <property type="entry name" value="Creatinase/methionine aminopeptidase superfamily"/>
    <property type="match status" value="1"/>
</dbReference>
<comment type="cofactor">
    <cofactor evidence="1">
        <name>Mn(2+)</name>
        <dbReference type="ChEBI" id="CHEBI:29035"/>
    </cofactor>
</comment>
<dbReference type="GO" id="GO:0006508">
    <property type="term" value="P:proteolysis"/>
    <property type="evidence" value="ECO:0007669"/>
    <property type="project" value="TreeGrafter"/>
</dbReference>